<dbReference type="AlphaFoldDB" id="A0A8H8RHF5"/>
<reference evidence="2 3" key="1">
    <citation type="submission" date="2018-05" db="EMBL/GenBank/DDBJ databases">
        <title>Genome sequencing and assembly of the regulated plant pathogen Lachnellula willkommii and related sister species for the development of diagnostic species identification markers.</title>
        <authorList>
            <person name="Giroux E."/>
            <person name="Bilodeau G."/>
        </authorList>
    </citation>
    <scope>NUCLEOTIDE SEQUENCE [LARGE SCALE GENOMIC DNA]</scope>
    <source>
        <strain evidence="2 3">CBS 197.66</strain>
    </source>
</reference>
<evidence type="ECO:0000256" key="1">
    <source>
        <dbReference type="SAM" id="MobiDB-lite"/>
    </source>
</evidence>
<gene>
    <name evidence="2" type="ORF">LSUB1_G005877</name>
</gene>
<dbReference type="EMBL" id="QGMJ01000665">
    <property type="protein sequence ID" value="TVY34298.1"/>
    <property type="molecule type" value="Genomic_DNA"/>
</dbReference>
<protein>
    <submittedName>
        <fullName evidence="2">Uncharacterized protein</fullName>
    </submittedName>
</protein>
<feature type="compositionally biased region" description="Polar residues" evidence="1">
    <location>
        <begin position="50"/>
        <end position="68"/>
    </location>
</feature>
<evidence type="ECO:0000313" key="3">
    <source>
        <dbReference type="Proteomes" id="UP000462212"/>
    </source>
</evidence>
<feature type="compositionally biased region" description="Basic and acidic residues" evidence="1">
    <location>
        <begin position="83"/>
        <end position="94"/>
    </location>
</feature>
<feature type="compositionally biased region" description="Low complexity" evidence="1">
    <location>
        <begin position="95"/>
        <end position="105"/>
    </location>
</feature>
<keyword evidence="3" id="KW-1185">Reference proteome</keyword>
<dbReference type="OrthoDB" id="2446291at2759"/>
<feature type="region of interest" description="Disordered" evidence="1">
    <location>
        <begin position="234"/>
        <end position="261"/>
    </location>
</feature>
<feature type="compositionally biased region" description="Basic residues" evidence="1">
    <location>
        <begin position="243"/>
        <end position="254"/>
    </location>
</feature>
<name>A0A8H8RHF5_9HELO</name>
<accession>A0A8H8RHF5</accession>
<dbReference type="Proteomes" id="UP000462212">
    <property type="component" value="Unassembled WGS sequence"/>
</dbReference>
<proteinExistence type="predicted"/>
<organism evidence="2 3">
    <name type="scientific">Lachnellula subtilissima</name>
    <dbReference type="NCBI Taxonomy" id="602034"/>
    <lineage>
        <taxon>Eukaryota</taxon>
        <taxon>Fungi</taxon>
        <taxon>Dikarya</taxon>
        <taxon>Ascomycota</taxon>
        <taxon>Pezizomycotina</taxon>
        <taxon>Leotiomycetes</taxon>
        <taxon>Helotiales</taxon>
        <taxon>Lachnaceae</taxon>
        <taxon>Lachnellula</taxon>
    </lineage>
</organism>
<feature type="non-terminal residue" evidence="2">
    <location>
        <position position="299"/>
    </location>
</feature>
<evidence type="ECO:0000313" key="2">
    <source>
        <dbReference type="EMBL" id="TVY34298.1"/>
    </source>
</evidence>
<feature type="region of interest" description="Disordered" evidence="1">
    <location>
        <begin position="1"/>
        <end position="129"/>
    </location>
</feature>
<sequence>LQAKRKHVCSEMGLVSERAREEDDESTTPGGFSEHRTKRRIADLPHRQTPFINRQITPPFTFDTNHTTKLAPPTITPADSDSEEKPSRPAEEPKSFFSPFSSSPSCTLTQSGPPSPYVESVESSQSTQISDAPLYSDDMEMSDSVHLSPGSFHNEPPMSITGRIPTPIHSSFAPFIRAEKASIHHDVDFADDEAIVDKFRRARRLPSPISEGEMSPSMIVDGLGDMQMEVDGMSQTDKETPTKKGHTRSKHSLRNWHGSGGDLSITTGVKKSFSMGYRADCEKCRMKVPGHFSHIITVD</sequence>
<feature type="compositionally biased region" description="Low complexity" evidence="1">
    <location>
        <begin position="117"/>
        <end position="126"/>
    </location>
</feature>
<comment type="caution">
    <text evidence="2">The sequence shown here is derived from an EMBL/GenBank/DDBJ whole genome shotgun (WGS) entry which is preliminary data.</text>
</comment>